<dbReference type="PROSITE" id="PS50021">
    <property type="entry name" value="CH"/>
    <property type="match status" value="1"/>
</dbReference>
<name>A0A0L0G7D7_9EUKA</name>
<dbReference type="Gene3D" id="2.30.29.30">
    <property type="entry name" value="Pleckstrin-homology domain (PH domain)/Phosphotyrosine-binding domain (PTB)"/>
    <property type="match status" value="1"/>
</dbReference>
<dbReference type="SMART" id="SM00033">
    <property type="entry name" value="CH"/>
    <property type="match status" value="1"/>
</dbReference>
<keyword evidence="4" id="KW-1185">Reference proteome</keyword>
<evidence type="ECO:0008006" key="5">
    <source>
        <dbReference type="Google" id="ProtNLM"/>
    </source>
</evidence>
<feature type="non-terminal residue" evidence="3">
    <location>
        <position position="1"/>
    </location>
</feature>
<evidence type="ECO:0000313" key="3">
    <source>
        <dbReference type="EMBL" id="KNC84834.1"/>
    </source>
</evidence>
<dbReference type="PANTHER" id="PTHR12673">
    <property type="entry name" value="FACIOGENITAL DYSPLASIA PROTEIN"/>
    <property type="match status" value="1"/>
</dbReference>
<dbReference type="InterPro" id="IPR036872">
    <property type="entry name" value="CH_dom_sf"/>
</dbReference>
<proteinExistence type="predicted"/>
<dbReference type="SMART" id="SM00325">
    <property type="entry name" value="RhoGEF"/>
    <property type="match status" value="1"/>
</dbReference>
<protein>
    <recommendedName>
        <fullName evidence="5">DH domain-containing protein</fullName>
    </recommendedName>
</protein>
<dbReference type="AlphaFoldDB" id="A0A0L0G7D7"/>
<dbReference type="RefSeq" id="XP_014158736.1">
    <property type="nucleotide sequence ID" value="XM_014303261.1"/>
</dbReference>
<dbReference type="Gene3D" id="1.20.900.10">
    <property type="entry name" value="Dbl homology (DH) domain"/>
    <property type="match status" value="1"/>
</dbReference>
<dbReference type="EMBL" id="KQ241738">
    <property type="protein sequence ID" value="KNC84834.1"/>
    <property type="molecule type" value="Genomic_DNA"/>
</dbReference>
<gene>
    <name evidence="3" type="ORF">SARC_02975</name>
</gene>
<dbReference type="SUPFAM" id="SSF50729">
    <property type="entry name" value="PH domain-like"/>
    <property type="match status" value="1"/>
</dbReference>
<dbReference type="InterPro" id="IPR051092">
    <property type="entry name" value="FYVE_RhoGEF_PH"/>
</dbReference>
<accession>A0A0L0G7D7</accession>
<organism evidence="3 4">
    <name type="scientific">Sphaeroforma arctica JP610</name>
    <dbReference type="NCBI Taxonomy" id="667725"/>
    <lineage>
        <taxon>Eukaryota</taxon>
        <taxon>Ichthyosporea</taxon>
        <taxon>Ichthyophonida</taxon>
        <taxon>Sphaeroforma</taxon>
    </lineage>
</organism>
<evidence type="ECO:0000313" key="4">
    <source>
        <dbReference type="Proteomes" id="UP000054560"/>
    </source>
</evidence>
<sequence length="526" mass="60147">QYRWLEVCLPGSPLPPADELEGFLRPGVTLAHLGQSFDRTETTAKAKIFDPDMDLFLQEGLKFQHTDNINLWFDAMINVGFPKVFMPDTNDIYEAKNLPKLIYCLHALSFYLEKTGLTPSIIPLTANSISFTDQQKDQMHKVLADISMPEFAKANTAVEEELLASTMKKMEKRKQIENEILTTEKTYFDGLKRLHENFEKPMREADAKRNTMIPTAASDKIFSNTKMIRSTSEAILPKMEQGQTTEAILFLYPFIRDLYTDYAVAYRESAAEIEKQKAVREGFDAFLKRQPETLESLLLTPVQRVPRYLLLLVNLLSSYDEQDPDYASLKKAVKVISSVADEMNEKIREYENFQAIEDVRVRLWGTGTPALHTPGRVLIRVGDLNKQLHKDPTQKHPRRLFLFNDILIYAVAFDDKNYTASATKGVMDAASVVAEKTHKYVPKGLRDFGRKIKESAGEVLYNPNPNLTTYVFKSSVRLDKLELSDTDHQFFKLSHEGKDYRFESVDNHAAWIADLDVAIRAAKKKH</sequence>
<dbReference type="OrthoDB" id="775356at2759"/>
<dbReference type="GO" id="GO:0005737">
    <property type="term" value="C:cytoplasm"/>
    <property type="evidence" value="ECO:0007669"/>
    <property type="project" value="TreeGrafter"/>
</dbReference>
<reference evidence="3 4" key="1">
    <citation type="submission" date="2011-02" db="EMBL/GenBank/DDBJ databases">
        <title>The Genome Sequence of Sphaeroforma arctica JP610.</title>
        <authorList>
            <consortium name="The Broad Institute Genome Sequencing Platform"/>
            <person name="Russ C."/>
            <person name="Cuomo C."/>
            <person name="Young S.K."/>
            <person name="Zeng Q."/>
            <person name="Gargeya S."/>
            <person name="Alvarado L."/>
            <person name="Berlin A."/>
            <person name="Chapman S.B."/>
            <person name="Chen Z."/>
            <person name="Freedman E."/>
            <person name="Gellesch M."/>
            <person name="Goldberg J."/>
            <person name="Griggs A."/>
            <person name="Gujja S."/>
            <person name="Heilman E."/>
            <person name="Heiman D."/>
            <person name="Howarth C."/>
            <person name="Mehta T."/>
            <person name="Neiman D."/>
            <person name="Pearson M."/>
            <person name="Roberts A."/>
            <person name="Saif S."/>
            <person name="Shea T."/>
            <person name="Shenoy N."/>
            <person name="Sisk P."/>
            <person name="Stolte C."/>
            <person name="Sykes S."/>
            <person name="White J."/>
            <person name="Yandava C."/>
            <person name="Burger G."/>
            <person name="Gray M.W."/>
            <person name="Holland P.W.H."/>
            <person name="King N."/>
            <person name="Lang F.B.F."/>
            <person name="Roger A.J."/>
            <person name="Ruiz-Trillo I."/>
            <person name="Haas B."/>
            <person name="Nusbaum C."/>
            <person name="Birren B."/>
        </authorList>
    </citation>
    <scope>NUCLEOTIDE SEQUENCE [LARGE SCALE GENOMIC DNA]</scope>
    <source>
        <strain evidence="3 4">JP610</strain>
    </source>
</reference>
<dbReference type="InterPro" id="IPR011993">
    <property type="entry name" value="PH-like_dom_sf"/>
</dbReference>
<evidence type="ECO:0000259" key="1">
    <source>
        <dbReference type="PROSITE" id="PS50010"/>
    </source>
</evidence>
<dbReference type="Pfam" id="PF00621">
    <property type="entry name" value="RhoGEF"/>
    <property type="match status" value="1"/>
</dbReference>
<dbReference type="STRING" id="667725.A0A0L0G7D7"/>
<dbReference type="InterPro" id="IPR001715">
    <property type="entry name" value="CH_dom"/>
</dbReference>
<dbReference type="GO" id="GO:0005085">
    <property type="term" value="F:guanyl-nucleotide exchange factor activity"/>
    <property type="evidence" value="ECO:0007669"/>
    <property type="project" value="InterPro"/>
</dbReference>
<dbReference type="InterPro" id="IPR035899">
    <property type="entry name" value="DBL_dom_sf"/>
</dbReference>
<dbReference type="Pfam" id="PF00307">
    <property type="entry name" value="CH"/>
    <property type="match status" value="1"/>
</dbReference>
<dbReference type="SUPFAM" id="SSF48065">
    <property type="entry name" value="DBL homology domain (DH-domain)"/>
    <property type="match status" value="1"/>
</dbReference>
<dbReference type="InterPro" id="IPR000219">
    <property type="entry name" value="DH_dom"/>
</dbReference>
<dbReference type="PANTHER" id="PTHR12673:SF159">
    <property type="entry name" value="LD03170P"/>
    <property type="match status" value="1"/>
</dbReference>
<dbReference type="SUPFAM" id="SSF47576">
    <property type="entry name" value="Calponin-homology domain, CH-domain"/>
    <property type="match status" value="1"/>
</dbReference>
<dbReference type="eggNOG" id="KOG2128">
    <property type="taxonomic scope" value="Eukaryota"/>
</dbReference>
<feature type="domain" description="DH" evidence="1">
    <location>
        <begin position="172"/>
        <end position="346"/>
    </location>
</feature>
<dbReference type="GeneID" id="25903479"/>
<evidence type="ECO:0000259" key="2">
    <source>
        <dbReference type="PROSITE" id="PS50021"/>
    </source>
</evidence>
<dbReference type="eggNOG" id="KOG4424">
    <property type="taxonomic scope" value="Eukaryota"/>
</dbReference>
<dbReference type="Gene3D" id="1.10.418.10">
    <property type="entry name" value="Calponin-like domain"/>
    <property type="match status" value="1"/>
</dbReference>
<dbReference type="Proteomes" id="UP000054560">
    <property type="component" value="Unassembled WGS sequence"/>
</dbReference>
<dbReference type="PROSITE" id="PS50010">
    <property type="entry name" value="DH_2"/>
    <property type="match status" value="1"/>
</dbReference>
<feature type="domain" description="Calponin-homology (CH)" evidence="2">
    <location>
        <begin position="1"/>
        <end position="112"/>
    </location>
</feature>